<dbReference type="Gene3D" id="3.40.1280.10">
    <property type="match status" value="1"/>
</dbReference>
<comment type="similarity">
    <text evidence="2 12">Belongs to the RNA methyltransferase RsmE family.</text>
</comment>
<dbReference type="EMBL" id="ALPT02000010">
    <property type="protein sequence ID" value="KGA98449.1"/>
    <property type="molecule type" value="Genomic_DNA"/>
</dbReference>
<evidence type="ECO:0000256" key="2">
    <source>
        <dbReference type="ARBA" id="ARBA00005528"/>
    </source>
</evidence>
<feature type="domain" description="Ribosomal RNA small subunit methyltransferase E methyltransferase" evidence="13">
    <location>
        <begin position="71"/>
        <end position="240"/>
    </location>
</feature>
<dbReference type="SUPFAM" id="SSF88697">
    <property type="entry name" value="PUA domain-like"/>
    <property type="match status" value="1"/>
</dbReference>
<organism evidence="15 17">
    <name type="scientific">Alkalihalobacillus alcalophilus ATCC 27647 = CGMCC 1.3604</name>
    <dbReference type="NCBI Taxonomy" id="1218173"/>
    <lineage>
        <taxon>Bacteria</taxon>
        <taxon>Bacillati</taxon>
        <taxon>Bacillota</taxon>
        <taxon>Bacilli</taxon>
        <taxon>Bacillales</taxon>
        <taxon>Bacillaceae</taxon>
        <taxon>Alkalihalobacillus</taxon>
    </lineage>
</organism>
<dbReference type="PIRSF" id="PIRSF015601">
    <property type="entry name" value="MTase_slr0722"/>
    <property type="match status" value="1"/>
</dbReference>
<dbReference type="Pfam" id="PF20260">
    <property type="entry name" value="PUA_4"/>
    <property type="match status" value="1"/>
</dbReference>
<comment type="catalytic activity">
    <reaction evidence="11 12">
        <text>uridine(1498) in 16S rRNA + S-adenosyl-L-methionine = N(3)-methyluridine(1498) in 16S rRNA + S-adenosyl-L-homocysteine + H(+)</text>
        <dbReference type="Rhea" id="RHEA:42920"/>
        <dbReference type="Rhea" id="RHEA-COMP:10283"/>
        <dbReference type="Rhea" id="RHEA-COMP:10284"/>
        <dbReference type="ChEBI" id="CHEBI:15378"/>
        <dbReference type="ChEBI" id="CHEBI:57856"/>
        <dbReference type="ChEBI" id="CHEBI:59789"/>
        <dbReference type="ChEBI" id="CHEBI:65315"/>
        <dbReference type="ChEBI" id="CHEBI:74502"/>
        <dbReference type="EC" id="2.1.1.193"/>
    </reaction>
</comment>
<sequence length="248" mass="27820">MQRYFVEQIKQEQFLITGDDAKHISRVMRMESGDSIICLSEREGAYLCQLLEVSSDEVSAKPMEAIDLKTELPVHVTIAQGLPKGDKLDYIVQKGTELGASRFIPMQTSRAIVKWDEKKSRKKIERLQKIAKEAAEQSYRAKVPVVENSVSFKGLIEQSKQFDQILVAYEEVAKQHETSQLANVLQTLENEHSILVVIGPEGGLSEDEVCQLEQVGAKICGLGPRILRTETASLYVLAALSYQLELLR</sequence>
<dbReference type="EMBL" id="JALP01000373">
    <property type="protein sequence ID" value="THG88519.1"/>
    <property type="molecule type" value="Genomic_DNA"/>
</dbReference>
<dbReference type="RefSeq" id="WP_003323304.1">
    <property type="nucleotide sequence ID" value="NZ_ALPT02000010.1"/>
</dbReference>
<dbReference type="NCBIfam" id="TIGR00046">
    <property type="entry name" value="RsmE family RNA methyltransferase"/>
    <property type="match status" value="1"/>
</dbReference>
<dbReference type="OrthoDB" id="9815641at2"/>
<keyword evidence="7 12" id="KW-0489">Methyltransferase</keyword>
<dbReference type="eggNOG" id="COG1385">
    <property type="taxonomic scope" value="Bacteria"/>
</dbReference>
<dbReference type="InterPro" id="IPR029026">
    <property type="entry name" value="tRNA_m1G_MTases_N"/>
</dbReference>
<evidence type="ECO:0000313" key="16">
    <source>
        <dbReference type="EMBL" id="THG88519.1"/>
    </source>
</evidence>
<dbReference type="Proteomes" id="UP000297014">
    <property type="component" value="Unassembled WGS sequence"/>
</dbReference>
<dbReference type="Gene3D" id="2.40.240.20">
    <property type="entry name" value="Hypothetical PUA domain-like, domain 1"/>
    <property type="match status" value="1"/>
</dbReference>
<dbReference type="NCBIfam" id="NF008691">
    <property type="entry name" value="PRK11713.1-4"/>
    <property type="match status" value="1"/>
</dbReference>
<evidence type="ECO:0000256" key="11">
    <source>
        <dbReference type="ARBA" id="ARBA00047944"/>
    </source>
</evidence>
<dbReference type="NCBIfam" id="NF008692">
    <property type="entry name" value="PRK11713.1-5"/>
    <property type="match status" value="1"/>
</dbReference>
<dbReference type="InterPro" id="IPR046886">
    <property type="entry name" value="RsmE_MTase_dom"/>
</dbReference>
<dbReference type="Pfam" id="PF04452">
    <property type="entry name" value="Methyltrans_RNA"/>
    <property type="match status" value="1"/>
</dbReference>
<keyword evidence="5 12" id="KW-0963">Cytoplasm</keyword>
<evidence type="ECO:0000313" key="17">
    <source>
        <dbReference type="Proteomes" id="UP000002754"/>
    </source>
</evidence>
<gene>
    <name evidence="16" type="ORF">AJ85_02700</name>
    <name evidence="15" type="ORF">BALCAV_0204270</name>
</gene>
<keyword evidence="8 12" id="KW-0808">Transferase</keyword>
<dbReference type="CDD" id="cd18084">
    <property type="entry name" value="RsmE-like"/>
    <property type="match status" value="1"/>
</dbReference>
<dbReference type="InterPro" id="IPR046887">
    <property type="entry name" value="RsmE_PUA-like"/>
</dbReference>
<feature type="domain" description="Ribosomal RNA small subunit methyltransferase E PUA-like" evidence="14">
    <location>
        <begin position="16"/>
        <end position="61"/>
    </location>
</feature>
<evidence type="ECO:0000259" key="13">
    <source>
        <dbReference type="Pfam" id="PF04452"/>
    </source>
</evidence>
<evidence type="ECO:0000256" key="8">
    <source>
        <dbReference type="ARBA" id="ARBA00022679"/>
    </source>
</evidence>
<reference evidence="15 17" key="1">
    <citation type="journal article" date="2014" name="Genome Announc.">
        <title>Draft Genome Sequence of Bacillus alcalophilus AV1934, a Classic Alkaliphile Isolated from Human Feces in 1934.</title>
        <authorList>
            <person name="Attie O."/>
            <person name="Jayaprakash A."/>
            <person name="Shah H."/>
            <person name="Paulsen I.T."/>
            <person name="Morino M."/>
            <person name="Takahashi Y."/>
            <person name="Narumi I."/>
            <person name="Sachidanandam R."/>
            <person name="Satoh K."/>
            <person name="Ito M."/>
            <person name="Krulwich T.A."/>
        </authorList>
    </citation>
    <scope>NUCLEOTIDE SEQUENCE [LARGE SCALE GENOMIC DNA]</scope>
    <source>
        <strain evidence="15 17">AV1934</strain>
    </source>
</reference>
<evidence type="ECO:0000256" key="10">
    <source>
        <dbReference type="ARBA" id="ARBA00025699"/>
    </source>
</evidence>
<dbReference type="SUPFAM" id="SSF75217">
    <property type="entry name" value="alpha/beta knot"/>
    <property type="match status" value="1"/>
</dbReference>
<keyword evidence="9 12" id="KW-0949">S-adenosyl-L-methionine</keyword>
<comment type="caution">
    <text evidence="15">The sequence shown here is derived from an EMBL/GenBank/DDBJ whole genome shotgun (WGS) entry which is preliminary data.</text>
</comment>
<dbReference type="PANTHER" id="PTHR30027">
    <property type="entry name" value="RIBOSOMAL RNA SMALL SUBUNIT METHYLTRANSFERASE E"/>
    <property type="match status" value="1"/>
</dbReference>
<dbReference type="AlphaFoldDB" id="A0A094WL20"/>
<evidence type="ECO:0000256" key="3">
    <source>
        <dbReference type="ARBA" id="ARBA00012328"/>
    </source>
</evidence>
<dbReference type="GO" id="GO:0070042">
    <property type="term" value="F:rRNA (uridine-N3-)-methyltransferase activity"/>
    <property type="evidence" value="ECO:0007669"/>
    <property type="project" value="TreeGrafter"/>
</dbReference>
<dbReference type="Proteomes" id="UP000002754">
    <property type="component" value="Unassembled WGS sequence"/>
</dbReference>
<proteinExistence type="inferred from homology"/>
<keyword evidence="17" id="KW-1185">Reference proteome</keyword>
<evidence type="ECO:0000313" key="18">
    <source>
        <dbReference type="Proteomes" id="UP000297014"/>
    </source>
</evidence>
<evidence type="ECO:0000256" key="5">
    <source>
        <dbReference type="ARBA" id="ARBA00022490"/>
    </source>
</evidence>
<evidence type="ECO:0000256" key="1">
    <source>
        <dbReference type="ARBA" id="ARBA00004496"/>
    </source>
</evidence>
<evidence type="ECO:0000259" key="14">
    <source>
        <dbReference type="Pfam" id="PF20260"/>
    </source>
</evidence>
<reference evidence="16 18" key="2">
    <citation type="submission" date="2014-01" db="EMBL/GenBank/DDBJ databases">
        <title>Draft genome sequencing of Bacillus alcalophilus CGMCC 1.3604.</title>
        <authorList>
            <person name="Yang J."/>
            <person name="Diao L."/>
            <person name="Yang S."/>
        </authorList>
    </citation>
    <scope>NUCLEOTIDE SEQUENCE [LARGE SCALE GENOMIC DNA]</scope>
    <source>
        <strain evidence="16 18">CGMCC 1.3604</strain>
    </source>
</reference>
<evidence type="ECO:0000256" key="12">
    <source>
        <dbReference type="PIRNR" id="PIRNR015601"/>
    </source>
</evidence>
<dbReference type="STRING" id="1218173.BALCAV_0204270"/>
<comment type="subcellular location">
    <subcellularLocation>
        <location evidence="1 12">Cytoplasm</location>
    </subcellularLocation>
</comment>
<name>A0A094WL20_ALKAL</name>
<evidence type="ECO:0000256" key="9">
    <source>
        <dbReference type="ARBA" id="ARBA00022691"/>
    </source>
</evidence>
<accession>A0A094WL20</accession>
<dbReference type="GO" id="GO:0070475">
    <property type="term" value="P:rRNA base methylation"/>
    <property type="evidence" value="ECO:0007669"/>
    <property type="project" value="TreeGrafter"/>
</dbReference>
<dbReference type="EC" id="2.1.1.193" evidence="3 12"/>
<dbReference type="PANTHER" id="PTHR30027:SF3">
    <property type="entry name" value="16S RRNA (URACIL(1498)-N(3))-METHYLTRANSFERASE"/>
    <property type="match status" value="1"/>
</dbReference>
<evidence type="ECO:0000313" key="15">
    <source>
        <dbReference type="EMBL" id="KGA98449.1"/>
    </source>
</evidence>
<comment type="function">
    <text evidence="10 12">Specifically methylates the N3 position of the uracil ring of uridine 1498 (m3U1498) in 16S rRNA. Acts on the fully assembled 30S ribosomal subunit.</text>
</comment>
<dbReference type="InterPro" id="IPR006700">
    <property type="entry name" value="RsmE"/>
</dbReference>
<dbReference type="GO" id="GO:0005737">
    <property type="term" value="C:cytoplasm"/>
    <property type="evidence" value="ECO:0007669"/>
    <property type="project" value="UniProtKB-SubCell"/>
</dbReference>
<protein>
    <recommendedName>
        <fullName evidence="4 12">Ribosomal RNA small subunit methyltransferase E</fullName>
        <ecNumber evidence="3 12">2.1.1.193</ecNumber>
    </recommendedName>
</protein>
<dbReference type="InterPro" id="IPR015947">
    <property type="entry name" value="PUA-like_sf"/>
</dbReference>
<evidence type="ECO:0000256" key="4">
    <source>
        <dbReference type="ARBA" id="ARBA00013673"/>
    </source>
</evidence>
<keyword evidence="6 12" id="KW-0698">rRNA processing</keyword>
<evidence type="ECO:0000256" key="6">
    <source>
        <dbReference type="ARBA" id="ARBA00022552"/>
    </source>
</evidence>
<dbReference type="InterPro" id="IPR029028">
    <property type="entry name" value="Alpha/beta_knot_MTases"/>
</dbReference>
<evidence type="ECO:0000256" key="7">
    <source>
        <dbReference type="ARBA" id="ARBA00022603"/>
    </source>
</evidence>